<dbReference type="Pfam" id="PF20150">
    <property type="entry name" value="2EXR"/>
    <property type="match status" value="1"/>
</dbReference>
<feature type="region of interest" description="Disordered" evidence="1">
    <location>
        <begin position="1"/>
        <end position="21"/>
    </location>
</feature>
<reference evidence="4" key="1">
    <citation type="journal article" date="2017" name="Genome Biol. Evol.">
        <title>The complete genome sequence of the phytopathogenic fungus Sclerotinia sclerotiorum reveals insights into the genome architecture of broad host range pathogens.</title>
        <authorList>
            <person name="Derbyshire M."/>
            <person name="Denton-Giles M."/>
            <person name="Hegedus D."/>
            <person name="Seifbarghy S."/>
            <person name="Rollins J."/>
            <person name="van Kan J."/>
            <person name="Seidl M.F."/>
            <person name="Faino L."/>
            <person name="Mbengue M."/>
            <person name="Navaud O."/>
            <person name="Raffaele S."/>
            <person name="Hammond-Kosack K."/>
            <person name="Heard S."/>
            <person name="Oliver R."/>
        </authorList>
    </citation>
    <scope>NUCLEOTIDE SEQUENCE [LARGE SCALE GENOMIC DNA]</scope>
    <source>
        <strain evidence="4">ATCC 18683 / 1980 / Ss-1</strain>
    </source>
</reference>
<accession>A0A1D9QF34</accession>
<dbReference type="AlphaFoldDB" id="A0A1D9QF34"/>
<dbReference type="VEuPathDB" id="FungiDB:sscle_11g083150"/>
<sequence>MRGDGLGQSQNNTPDETSNSFPLFPRIPVELRLLIWEWAIPDPRVVPLKTYNTSRCEHAMVRVRSDMFVPDRCQNDDYPHSNGTTCTGMDGVLPADMDVIGVVRTRIKDDDQLGFSSEAKIPSLLLVCKESHEVASKRYQRAFPYEWSFAETYFNYERDILLLSEKQIQFAILPEGDKRHFMAPSEARKIRNLALQFRPNLRASTIDDRDVKTKDLAKLLKLFCNVEDLTIVVDNHLPYGHENGLSSSQNDNEPVLFEPIQINEALLMFSPERRFSDTHRGLFQENVNLLELKFCMDRLNRKRLQDIANGSVWNLPRFQWKILTTAAFQTRFKRLQKDYELRTGNTCHRIHETHKLTLDPSQLFLHP</sequence>
<evidence type="ECO:0000313" key="4">
    <source>
        <dbReference type="Proteomes" id="UP000177798"/>
    </source>
</evidence>
<dbReference type="EMBL" id="CP017824">
    <property type="protein sequence ID" value="APA13545.1"/>
    <property type="molecule type" value="Genomic_DNA"/>
</dbReference>
<dbReference type="KEGG" id="ssl:SS1G_07814"/>
<evidence type="ECO:0000259" key="2">
    <source>
        <dbReference type="Pfam" id="PF20150"/>
    </source>
</evidence>
<proteinExistence type="predicted"/>
<protein>
    <recommendedName>
        <fullName evidence="2">2EXR domain-containing protein</fullName>
    </recommendedName>
</protein>
<name>A0A1D9QF34_SCLS1</name>
<gene>
    <name evidence="3" type="ORF">sscle_11g083150</name>
</gene>
<evidence type="ECO:0000313" key="3">
    <source>
        <dbReference type="EMBL" id="APA13545.1"/>
    </source>
</evidence>
<dbReference type="PANTHER" id="PTHR35910">
    <property type="entry name" value="2EXR DOMAIN-CONTAINING PROTEIN"/>
    <property type="match status" value="1"/>
</dbReference>
<dbReference type="PANTHER" id="PTHR35910:SF6">
    <property type="entry name" value="2EXR DOMAIN-CONTAINING PROTEIN"/>
    <property type="match status" value="1"/>
</dbReference>
<dbReference type="OrthoDB" id="3437257at2759"/>
<dbReference type="InterPro" id="IPR045518">
    <property type="entry name" value="2EXR"/>
</dbReference>
<dbReference type="Proteomes" id="UP000177798">
    <property type="component" value="Chromosome 11"/>
</dbReference>
<organism evidence="3 4">
    <name type="scientific">Sclerotinia sclerotiorum (strain ATCC 18683 / 1980 / Ss-1)</name>
    <name type="common">White mold</name>
    <name type="synonym">Whetzelinia sclerotiorum</name>
    <dbReference type="NCBI Taxonomy" id="665079"/>
    <lineage>
        <taxon>Eukaryota</taxon>
        <taxon>Fungi</taxon>
        <taxon>Dikarya</taxon>
        <taxon>Ascomycota</taxon>
        <taxon>Pezizomycotina</taxon>
        <taxon>Leotiomycetes</taxon>
        <taxon>Helotiales</taxon>
        <taxon>Sclerotiniaceae</taxon>
        <taxon>Sclerotinia</taxon>
    </lineage>
</organism>
<feature type="domain" description="2EXR" evidence="2">
    <location>
        <begin position="21"/>
        <end position="161"/>
    </location>
</feature>
<evidence type="ECO:0000256" key="1">
    <source>
        <dbReference type="SAM" id="MobiDB-lite"/>
    </source>
</evidence>
<dbReference type="RefSeq" id="XP_001591189.1">
    <property type="nucleotide sequence ID" value="XM_001591139.1"/>
</dbReference>
<dbReference type="OMA" id="CHESHAV"/>
<feature type="compositionally biased region" description="Polar residues" evidence="1">
    <location>
        <begin position="7"/>
        <end position="21"/>
    </location>
</feature>